<dbReference type="Pfam" id="PF20565">
    <property type="entry name" value="DUF6775"/>
    <property type="match status" value="1"/>
</dbReference>
<proteinExistence type="predicted"/>
<dbReference type="KEGG" id="csy:CENSYa_0362"/>
<name>A0RUI1_CENSY</name>
<keyword evidence="2" id="KW-1185">Reference proteome</keyword>
<sequence>MEGLQKFLEGMGFSAGIQNSAFDNMDRRVAAELAASRVFRPLRPFERHDPTVSEIEHELDRAPAGPGNIVYYDGFEAQRIIAGLVPDDRCLHIVFTDRLMCTYDPGDYRYHGRALIGANPSVISTTGMVEAPAKPRSYYTELISGMDIGMNMEVVNRRYSGQYLAYHDRRTSLVAQGYVLQAIFYYMTGEAFCDTKECRLHNAHWQSDLLYSQIERGLLCPRHQGMLDSRRLDARG</sequence>
<organism evidence="1 2">
    <name type="scientific">Cenarchaeum symbiosum (strain A)</name>
    <dbReference type="NCBI Taxonomy" id="414004"/>
    <lineage>
        <taxon>Archaea</taxon>
        <taxon>Nitrososphaerota</taxon>
        <taxon>Candidatus Cenarchaeales</taxon>
        <taxon>Candidatus Cenarchaeaceae</taxon>
        <taxon>Candidatus Cenarchaeum</taxon>
    </lineage>
</organism>
<dbReference type="Proteomes" id="UP000000758">
    <property type="component" value="Chromosome"/>
</dbReference>
<protein>
    <submittedName>
        <fullName evidence="1">Uncharacterized protein</fullName>
    </submittedName>
</protein>
<dbReference type="HOGENOM" id="CLU_1088211_0_0_2"/>
<gene>
    <name evidence="1" type="ordered locus">CENSYa_0362</name>
</gene>
<dbReference type="EMBL" id="DP000238">
    <property type="protein sequence ID" value="ABK76998.1"/>
    <property type="molecule type" value="Genomic_DNA"/>
</dbReference>
<reference evidence="1 2" key="1">
    <citation type="journal article" date="2006" name="Proc. Natl. Acad. Sci. U.S.A.">
        <title>Genomic analysis of the uncultivated marine crenarchaeote Cenarchaeum symbiosum.</title>
        <authorList>
            <person name="Hallam S.J."/>
            <person name="Konstantinidis K.T."/>
            <person name="Putnam N."/>
            <person name="Schleper C."/>
            <person name="Watanabe Y."/>
            <person name="Sugahara J."/>
            <person name="Preston C."/>
            <person name="de la Torre J."/>
            <person name="Richardson P.M."/>
            <person name="DeLong E.F."/>
        </authorList>
    </citation>
    <scope>NUCLEOTIDE SEQUENCE [LARGE SCALE GENOMIC DNA]</scope>
    <source>
        <strain evidence="2">A</strain>
    </source>
</reference>
<dbReference type="EnsemblBacteria" id="ABK76998">
    <property type="protein sequence ID" value="ABK76998"/>
    <property type="gene ID" value="CENSYa_0362"/>
</dbReference>
<accession>A0RUI1</accession>
<evidence type="ECO:0000313" key="2">
    <source>
        <dbReference type="Proteomes" id="UP000000758"/>
    </source>
</evidence>
<dbReference type="AlphaFoldDB" id="A0RUI1"/>
<dbReference type="InterPro" id="IPR046666">
    <property type="entry name" value="DUF6775"/>
</dbReference>
<evidence type="ECO:0000313" key="1">
    <source>
        <dbReference type="EMBL" id="ABK76998.1"/>
    </source>
</evidence>
<dbReference type="STRING" id="414004.CENSYa_0362"/>